<comment type="caution">
    <text evidence="2">The sequence shown here is derived from an EMBL/GenBank/DDBJ whole genome shotgun (WGS) entry which is preliminary data.</text>
</comment>
<keyword evidence="1" id="KW-0472">Membrane</keyword>
<dbReference type="EMBL" id="CATQJL010000001">
    <property type="protein sequence ID" value="CAJ0588685.1"/>
    <property type="molecule type" value="Genomic_DNA"/>
</dbReference>
<dbReference type="AlphaFoldDB" id="A0AA36GJF2"/>
<gene>
    <name evidence="2" type="ORF">CYNAS_LOCUS668</name>
</gene>
<keyword evidence="3" id="KW-1185">Reference proteome</keyword>
<accession>A0AA36GJF2</accession>
<name>A0AA36GJF2_CYLNA</name>
<proteinExistence type="predicted"/>
<evidence type="ECO:0000313" key="2">
    <source>
        <dbReference type="EMBL" id="CAJ0588685.1"/>
    </source>
</evidence>
<keyword evidence="1" id="KW-1133">Transmembrane helix</keyword>
<reference evidence="2" key="1">
    <citation type="submission" date="2023-07" db="EMBL/GenBank/DDBJ databases">
        <authorList>
            <consortium name="CYATHOMIX"/>
        </authorList>
    </citation>
    <scope>NUCLEOTIDE SEQUENCE</scope>
    <source>
        <strain evidence="2">N/A</strain>
    </source>
</reference>
<keyword evidence="1" id="KW-0812">Transmembrane</keyword>
<evidence type="ECO:0000313" key="3">
    <source>
        <dbReference type="Proteomes" id="UP001176961"/>
    </source>
</evidence>
<dbReference type="Proteomes" id="UP001176961">
    <property type="component" value="Unassembled WGS sequence"/>
</dbReference>
<protein>
    <submittedName>
        <fullName evidence="2">Uncharacterized protein</fullName>
    </submittedName>
</protein>
<feature type="transmembrane region" description="Helical" evidence="1">
    <location>
        <begin position="39"/>
        <end position="57"/>
    </location>
</feature>
<sequence length="145" mass="17110">MIEQKPTIPDPVSLDMFSRGTRARGTHHILQNNLVYQPIMHSSTIYLLGLFILVLVVTSKKPEFPTEELCELYKEKCEKKLKKNNCKERKEECLVYAERGLNVTWNFCMFANNDDEKMCRERATVDYEVIKDVVMNDTFKYDFEK</sequence>
<organism evidence="2 3">
    <name type="scientific">Cylicocyclus nassatus</name>
    <name type="common">Nematode worm</name>
    <dbReference type="NCBI Taxonomy" id="53992"/>
    <lineage>
        <taxon>Eukaryota</taxon>
        <taxon>Metazoa</taxon>
        <taxon>Ecdysozoa</taxon>
        <taxon>Nematoda</taxon>
        <taxon>Chromadorea</taxon>
        <taxon>Rhabditida</taxon>
        <taxon>Rhabditina</taxon>
        <taxon>Rhabditomorpha</taxon>
        <taxon>Strongyloidea</taxon>
        <taxon>Strongylidae</taxon>
        <taxon>Cylicocyclus</taxon>
    </lineage>
</organism>
<evidence type="ECO:0000256" key="1">
    <source>
        <dbReference type="SAM" id="Phobius"/>
    </source>
</evidence>